<dbReference type="Proteomes" id="UP000007241">
    <property type="component" value="Unassembled WGS sequence"/>
</dbReference>
<dbReference type="RefSeq" id="XP_006680634.1">
    <property type="nucleotide sequence ID" value="XM_006680571.1"/>
</dbReference>
<dbReference type="STRING" id="684364.F4P7Y9"/>
<dbReference type="InterPro" id="IPR000352">
    <property type="entry name" value="Pep_chain_release_fac_I"/>
</dbReference>
<dbReference type="GeneID" id="18236767"/>
<dbReference type="InParanoid" id="F4P7Y9"/>
<gene>
    <name evidence="2" type="ORF">BATDEDRAFT_13116</name>
</gene>
<dbReference type="OrthoDB" id="270639at2759"/>
<dbReference type="GO" id="GO:0003747">
    <property type="term" value="F:translation release factor activity"/>
    <property type="evidence" value="ECO:0007669"/>
    <property type="project" value="InterPro"/>
</dbReference>
<dbReference type="EMBL" id="GL882888">
    <property type="protein sequence ID" value="EGF78657.1"/>
    <property type="molecule type" value="Genomic_DNA"/>
</dbReference>
<dbReference type="Gene3D" id="3.30.160.20">
    <property type="match status" value="1"/>
</dbReference>
<evidence type="ECO:0000259" key="1">
    <source>
        <dbReference type="PROSITE" id="PS00745"/>
    </source>
</evidence>
<dbReference type="PANTHER" id="PTHR11075:SF54">
    <property type="entry name" value="LARGE RIBOSOMAL SUBUNIT PROTEIN ML62"/>
    <property type="match status" value="1"/>
</dbReference>
<dbReference type="SUPFAM" id="SSF110916">
    <property type="entry name" value="Peptidyl-tRNA hydrolase domain-like"/>
    <property type="match status" value="1"/>
</dbReference>
<evidence type="ECO:0000313" key="3">
    <source>
        <dbReference type="Proteomes" id="UP000007241"/>
    </source>
</evidence>
<dbReference type="OMA" id="DWIPEYA"/>
<dbReference type="GO" id="GO:0032543">
    <property type="term" value="P:mitochondrial translation"/>
    <property type="evidence" value="ECO:0007669"/>
    <property type="project" value="UniProtKB-ARBA"/>
</dbReference>
<dbReference type="Pfam" id="PF00472">
    <property type="entry name" value="RF-1"/>
    <property type="match status" value="1"/>
</dbReference>
<dbReference type="PROSITE" id="PS00745">
    <property type="entry name" value="RF_PROK_I"/>
    <property type="match status" value="1"/>
</dbReference>
<evidence type="ECO:0000313" key="2">
    <source>
        <dbReference type="EMBL" id="EGF78657.1"/>
    </source>
</evidence>
<dbReference type="AlphaFoldDB" id="F4P7Y9"/>
<protein>
    <recommendedName>
        <fullName evidence="1">Prokaryotic-type class I peptide chain release factors domain-containing protein</fullName>
    </recommendedName>
</protein>
<dbReference type="HOGENOM" id="CLU_089470_6_3_1"/>
<sequence>MYYSKAPFYIDKLSVQYSRSSGPGGQNVNKVNTKVDIRFTVYDMEWVPQPVVQRILEQNQGRMNKKGELVVTSDRFRTQHMNYNDCIDKIYDLIAAASQVSDGPSTSTLRRVDHL</sequence>
<dbReference type="PANTHER" id="PTHR11075">
    <property type="entry name" value="PEPTIDE CHAIN RELEASE FACTOR"/>
    <property type="match status" value="1"/>
</dbReference>
<accession>F4P7Y9</accession>
<keyword evidence="3" id="KW-1185">Reference proteome</keyword>
<feature type="domain" description="Prokaryotic-type class I peptide chain release factors" evidence="1">
    <location>
        <begin position="19"/>
        <end position="35"/>
    </location>
</feature>
<name>F4P7Y9_BATDJ</name>
<proteinExistence type="predicted"/>
<dbReference type="FunFam" id="3.30.160.20:FF:000046">
    <property type="entry name" value="Peptidyl-tRNA hydrolase ICT1"/>
    <property type="match status" value="1"/>
</dbReference>
<dbReference type="InterPro" id="IPR052104">
    <property type="entry name" value="Mito_Release_Factor_mL62"/>
</dbReference>
<dbReference type="GO" id="GO:0005739">
    <property type="term" value="C:mitochondrion"/>
    <property type="evidence" value="ECO:0007669"/>
    <property type="project" value="GOC"/>
</dbReference>
<organism evidence="2 3">
    <name type="scientific">Batrachochytrium dendrobatidis (strain JAM81 / FGSC 10211)</name>
    <name type="common">Frog chytrid fungus</name>
    <dbReference type="NCBI Taxonomy" id="684364"/>
    <lineage>
        <taxon>Eukaryota</taxon>
        <taxon>Fungi</taxon>
        <taxon>Fungi incertae sedis</taxon>
        <taxon>Chytridiomycota</taxon>
        <taxon>Chytridiomycota incertae sedis</taxon>
        <taxon>Chytridiomycetes</taxon>
        <taxon>Rhizophydiales</taxon>
        <taxon>Rhizophydiales incertae sedis</taxon>
        <taxon>Batrachochytrium</taxon>
    </lineage>
</organism>
<reference evidence="2 3" key="1">
    <citation type="submission" date="2009-12" db="EMBL/GenBank/DDBJ databases">
        <title>The draft genome of Batrachochytrium dendrobatidis.</title>
        <authorList>
            <consortium name="US DOE Joint Genome Institute (JGI-PGF)"/>
            <person name="Kuo A."/>
            <person name="Salamov A."/>
            <person name="Schmutz J."/>
            <person name="Lucas S."/>
            <person name="Pitluck S."/>
            <person name="Rosenblum E."/>
            <person name="Stajich J."/>
            <person name="Eisen M."/>
            <person name="Grigoriev I.V."/>
        </authorList>
    </citation>
    <scope>NUCLEOTIDE SEQUENCE [LARGE SCALE GENOMIC DNA]</scope>
    <source>
        <strain evidence="3">JAM81 / FGSC 10211</strain>
    </source>
</reference>
<dbReference type="FunCoup" id="F4P7Y9">
    <property type="interactions" value="106"/>
</dbReference>